<feature type="transmembrane region" description="Helical" evidence="1">
    <location>
        <begin position="43"/>
        <end position="62"/>
    </location>
</feature>
<organism evidence="2 3">
    <name type="scientific">Erythrobacter longus</name>
    <dbReference type="NCBI Taxonomy" id="1044"/>
    <lineage>
        <taxon>Bacteria</taxon>
        <taxon>Pseudomonadati</taxon>
        <taxon>Pseudomonadota</taxon>
        <taxon>Alphaproteobacteria</taxon>
        <taxon>Sphingomonadales</taxon>
        <taxon>Erythrobacteraceae</taxon>
        <taxon>Erythrobacter/Porphyrobacter group</taxon>
        <taxon>Erythrobacter</taxon>
    </lineage>
</organism>
<protein>
    <submittedName>
        <fullName evidence="2">Uncharacterized protein</fullName>
    </submittedName>
</protein>
<feature type="transmembrane region" description="Helical" evidence="1">
    <location>
        <begin position="169"/>
        <end position="187"/>
    </location>
</feature>
<feature type="transmembrane region" description="Helical" evidence="1">
    <location>
        <begin position="83"/>
        <end position="102"/>
    </location>
</feature>
<keyword evidence="3" id="KW-1185">Reference proteome</keyword>
<dbReference type="OrthoDB" id="7390327at2"/>
<proteinExistence type="predicted"/>
<feature type="transmembrane region" description="Helical" evidence="1">
    <location>
        <begin position="199"/>
        <end position="219"/>
    </location>
</feature>
<evidence type="ECO:0000313" key="2">
    <source>
        <dbReference type="EMBL" id="KEO90386.1"/>
    </source>
</evidence>
<keyword evidence="1" id="KW-0472">Membrane</keyword>
<dbReference type="eggNOG" id="ENOG5032F42">
    <property type="taxonomic scope" value="Bacteria"/>
</dbReference>
<dbReference type="Proteomes" id="UP000027647">
    <property type="component" value="Unassembled WGS sequence"/>
</dbReference>
<dbReference type="RefSeq" id="WP_034959835.1">
    <property type="nucleotide sequence ID" value="NZ_JMIW01000003.1"/>
</dbReference>
<name>A0A074M6K1_ERYLO</name>
<dbReference type="AlphaFoldDB" id="A0A074M6K1"/>
<comment type="caution">
    <text evidence="2">The sequence shown here is derived from an EMBL/GenBank/DDBJ whole genome shotgun (WGS) entry which is preliminary data.</text>
</comment>
<feature type="transmembrane region" description="Helical" evidence="1">
    <location>
        <begin position="108"/>
        <end position="128"/>
    </location>
</feature>
<evidence type="ECO:0000256" key="1">
    <source>
        <dbReference type="SAM" id="Phobius"/>
    </source>
</evidence>
<reference evidence="2 3" key="1">
    <citation type="submission" date="2014-04" db="EMBL/GenBank/DDBJ databases">
        <title>A comprehensive comparison of genomes of Erythrobacter spp. strains.</title>
        <authorList>
            <person name="Zheng Q."/>
        </authorList>
    </citation>
    <scope>NUCLEOTIDE SEQUENCE [LARGE SCALE GENOMIC DNA]</scope>
    <source>
        <strain evidence="2 3">DSM 6997</strain>
    </source>
</reference>
<feature type="transmembrane region" description="Helical" evidence="1">
    <location>
        <begin position="12"/>
        <end position="31"/>
    </location>
</feature>
<keyword evidence="1" id="KW-1133">Transmembrane helix</keyword>
<gene>
    <name evidence="2" type="ORF">EH31_09865</name>
</gene>
<dbReference type="EMBL" id="JMIW01000003">
    <property type="protein sequence ID" value="KEO90386.1"/>
    <property type="molecule type" value="Genomic_DNA"/>
</dbReference>
<evidence type="ECO:0000313" key="3">
    <source>
        <dbReference type="Proteomes" id="UP000027647"/>
    </source>
</evidence>
<feature type="transmembrane region" description="Helical" evidence="1">
    <location>
        <begin position="140"/>
        <end position="157"/>
    </location>
</feature>
<keyword evidence="1" id="KW-0812">Transmembrane</keyword>
<sequence>MKAPETHRQANLLLARIAFGLVAFSLVAFALKAAAHTEVQTRYTPLVIIHGVSMLAWMGLLGSQAWLAANERYSLHRMMGKSSLGLVAVMTVTGLTLAVNIGEELGRIEVTIVNLAAFATFLPLYLAAIRFAARKEIARHRMAMLIGTLAFMTPAYARVVQVLELPDPLAIAVQVPITVAIALGFDWKTQGRFTRSTLAMLAFSIAIVVVMVASLLPLIL</sequence>
<dbReference type="STRING" id="1044.EH31_09865"/>
<accession>A0A074M6K1</accession>